<name>A0A6C0IQ42_9ZZZZ</name>
<evidence type="ECO:0000313" key="1">
    <source>
        <dbReference type="EMBL" id="QHT95311.1"/>
    </source>
</evidence>
<sequence length="317" mass="38044">MFDVCIGYLTDHRRLYTFDRFVSFVNKLANKDKVCLLILANNVEPSFFENIIKHNLHNVHCRIITFDNNNNYINKINTLISFSKENNIKYCMKCDNDIIINNHALDYMFDNLHLLENKENLFITPSLSSGIPSVDYFIEDFFSESEKDTLYNLFLKTDMPKSLWGFDYSPLNEYTVNSEKWNATQFINKNNQLNYHYKGIHPIRINKEAVLYQHQLILKYKHKIHEKQAYKMHITDDYSYLCNSIFIINADNYRKIIDSRELYVDPYDEVPVNKYFQMNKLRGVYVRNSFTIHPIYNTILDHPNIEQKFYNEFFRDN</sequence>
<dbReference type="EMBL" id="MN740240">
    <property type="protein sequence ID" value="QHT95311.1"/>
    <property type="molecule type" value="Genomic_DNA"/>
</dbReference>
<evidence type="ECO:0008006" key="2">
    <source>
        <dbReference type="Google" id="ProtNLM"/>
    </source>
</evidence>
<protein>
    <recommendedName>
        <fullName evidence="2">Glycosyltransferase 2-like domain-containing protein</fullName>
    </recommendedName>
</protein>
<proteinExistence type="predicted"/>
<reference evidence="1" key="1">
    <citation type="journal article" date="2020" name="Nature">
        <title>Giant virus diversity and host interactions through global metagenomics.</title>
        <authorList>
            <person name="Schulz F."/>
            <person name="Roux S."/>
            <person name="Paez-Espino D."/>
            <person name="Jungbluth S."/>
            <person name="Walsh D.A."/>
            <person name="Denef V.J."/>
            <person name="McMahon K.D."/>
            <person name="Konstantinidis K.T."/>
            <person name="Eloe-Fadrosh E.A."/>
            <person name="Kyrpides N.C."/>
            <person name="Woyke T."/>
        </authorList>
    </citation>
    <scope>NUCLEOTIDE SEQUENCE</scope>
    <source>
        <strain evidence="1">GVMAG-M-3300024261-8</strain>
    </source>
</reference>
<dbReference type="AlphaFoldDB" id="A0A6C0IQ42"/>
<accession>A0A6C0IQ42</accession>
<organism evidence="1">
    <name type="scientific">viral metagenome</name>
    <dbReference type="NCBI Taxonomy" id="1070528"/>
    <lineage>
        <taxon>unclassified sequences</taxon>
        <taxon>metagenomes</taxon>
        <taxon>organismal metagenomes</taxon>
    </lineage>
</organism>